<proteinExistence type="predicted"/>
<protein>
    <recommendedName>
        <fullName evidence="2">C2 domain-containing protein</fullName>
    </recommendedName>
</protein>
<sequence length="514" mass="59262">MEYFKVKQIHGWGPTAKFEDRFLRVTAKHFEFWKSAQQTGNYELKRICEVKRTKPDRIQILMDFKYSKEKRVDIQFQCVQDANNFKDILALNQDKDERLGKKNRAIMRALKKKYMELSNAERSVLMSLGDEEMRRKFLERQNKPHHKKLPATPSMSENSLFNSNGNIKETGVSMYDLLARTPTAMSSMSSIEQLGDNHMMDFPDLKLTEKKLKQVGTTRGNFLRVSTHKLLFDTKHPISDVMVLLSIIGADGTCRSAVNQTQQLRFAPIDQEKHWDDDDCTFQSWDCTFSCGDTLLLRLMQDPTKSKKKVKELGTCSKVLGVDIENYTQIDMWMDFINAKNVHKAYIQVQITFGTERTKQLEKILANEMKWGVKVGGRKEEKLLNKNPMLIVKLIGGVEMAPHTLVHMVMVNSKGKAKSKVLKSQPHDPETQFGSENVFKHWGGNYERGDAIEFTLIKRRPRMGAHGKFKGKVVLKESIDFKRGFSTSLWLAFTHTTAGVEYNSQILININYIR</sequence>
<gene>
    <name evidence="1" type="ORF">LGLO00237_LOCUS7848</name>
</gene>
<evidence type="ECO:0008006" key="2">
    <source>
        <dbReference type="Google" id="ProtNLM"/>
    </source>
</evidence>
<dbReference type="EMBL" id="HBIV01010460">
    <property type="protein sequence ID" value="CAE0655950.1"/>
    <property type="molecule type" value="Transcribed_RNA"/>
</dbReference>
<accession>A0A7S4DKV4</accession>
<name>A0A7S4DKV4_9EUKA</name>
<dbReference type="AlphaFoldDB" id="A0A7S4DKV4"/>
<reference evidence="1" key="1">
    <citation type="submission" date="2021-01" db="EMBL/GenBank/DDBJ databases">
        <authorList>
            <person name="Corre E."/>
            <person name="Pelletier E."/>
            <person name="Niang G."/>
            <person name="Scheremetjew M."/>
            <person name="Finn R."/>
            <person name="Kale V."/>
            <person name="Holt S."/>
            <person name="Cochrane G."/>
            <person name="Meng A."/>
            <person name="Brown T."/>
            <person name="Cohen L."/>
        </authorList>
    </citation>
    <scope>NUCLEOTIDE SEQUENCE</scope>
    <source>
        <strain evidence="1">CCCM811</strain>
    </source>
</reference>
<organism evidence="1">
    <name type="scientific">Lotharella globosa</name>
    <dbReference type="NCBI Taxonomy" id="91324"/>
    <lineage>
        <taxon>Eukaryota</taxon>
        <taxon>Sar</taxon>
        <taxon>Rhizaria</taxon>
        <taxon>Cercozoa</taxon>
        <taxon>Chlorarachniophyceae</taxon>
        <taxon>Lotharella</taxon>
    </lineage>
</organism>
<evidence type="ECO:0000313" key="1">
    <source>
        <dbReference type="EMBL" id="CAE0655950.1"/>
    </source>
</evidence>